<keyword evidence="7" id="KW-1185">Reference proteome</keyword>
<dbReference type="SUPFAM" id="SSF53383">
    <property type="entry name" value="PLP-dependent transferases"/>
    <property type="match status" value="1"/>
</dbReference>
<comment type="similarity">
    <text evidence="2 5">Belongs to the DegT/DnrJ/EryC1 family.</text>
</comment>
<dbReference type="InterPro" id="IPR012749">
    <property type="entry name" value="WecE-like"/>
</dbReference>
<dbReference type="InterPro" id="IPR015421">
    <property type="entry name" value="PyrdxlP-dep_Trfase_major"/>
</dbReference>
<dbReference type="NCBIfam" id="NF008687">
    <property type="entry name" value="PRK11706.1"/>
    <property type="match status" value="1"/>
</dbReference>
<keyword evidence="6" id="KW-0032">Aminotransferase</keyword>
<dbReference type="InterPro" id="IPR000653">
    <property type="entry name" value="DegT/StrS_aminotransferase"/>
</dbReference>
<dbReference type="Gene3D" id="3.40.640.10">
    <property type="entry name" value="Type I PLP-dependent aspartate aminotransferase-like (Major domain)"/>
    <property type="match status" value="1"/>
</dbReference>
<evidence type="ECO:0000256" key="5">
    <source>
        <dbReference type="RuleBase" id="RU004508"/>
    </source>
</evidence>
<dbReference type="Gene3D" id="3.90.1150.10">
    <property type="entry name" value="Aspartate Aminotransferase, domain 1"/>
    <property type="match status" value="1"/>
</dbReference>
<reference evidence="6 7" key="1">
    <citation type="submission" date="2018-06" db="EMBL/GenBank/DDBJ databases">
        <authorList>
            <consortium name="Pathogen Informatics"/>
            <person name="Doyle S."/>
        </authorList>
    </citation>
    <scope>NUCLEOTIDE SEQUENCE [LARGE SCALE GENOMIC DNA]</scope>
    <source>
        <strain evidence="6 7">NCTC13315</strain>
    </source>
</reference>
<dbReference type="InterPro" id="IPR015424">
    <property type="entry name" value="PyrdxlP-dep_Trfase"/>
</dbReference>
<dbReference type="OrthoDB" id="9804264at2"/>
<dbReference type="EMBL" id="UGNV01000001">
    <property type="protein sequence ID" value="STX29750.1"/>
    <property type="molecule type" value="Genomic_DNA"/>
</dbReference>
<dbReference type="EC" id="2.6.1.87" evidence="6"/>
<protein>
    <submittedName>
        <fullName evidence="6">Polysaccharide biosynthesis protein</fullName>
        <ecNumber evidence="6">2.6.1.87</ecNumber>
    </submittedName>
</protein>
<accession>A0A378I4S5</accession>
<gene>
    <name evidence="6" type="primary">arnB_5</name>
    <name evidence="6" type="ORF">NCTC13315_02302</name>
</gene>
<name>A0A378I4S5_9GAMM</name>
<dbReference type="GO" id="GO:0019180">
    <property type="term" value="F:dTDP-4-amino-4,6-dideoxygalactose transaminase activity"/>
    <property type="evidence" value="ECO:0007669"/>
    <property type="project" value="TreeGrafter"/>
</dbReference>
<dbReference type="NCBIfam" id="TIGR02379">
    <property type="entry name" value="ECA_wecE"/>
    <property type="match status" value="1"/>
</dbReference>
<feature type="modified residue" description="N6-(pyridoxal phosphate)lysine" evidence="4">
    <location>
        <position position="181"/>
    </location>
</feature>
<dbReference type="RefSeq" id="WP_115303419.1">
    <property type="nucleotide sequence ID" value="NZ_CAAAHO010000002.1"/>
</dbReference>
<dbReference type="PIRSF" id="PIRSF000390">
    <property type="entry name" value="PLP_StrS"/>
    <property type="match status" value="1"/>
</dbReference>
<dbReference type="GO" id="GO:0000271">
    <property type="term" value="P:polysaccharide biosynthetic process"/>
    <property type="evidence" value="ECO:0007669"/>
    <property type="project" value="TreeGrafter"/>
</dbReference>
<evidence type="ECO:0000313" key="7">
    <source>
        <dbReference type="Proteomes" id="UP000254968"/>
    </source>
</evidence>
<sequence>MIPFNRLPNTGKELDYIQQAIKNNKISGDGEFTKKCNHWLEQQFHITKVMLTTSCTHALEMAAILADIEPGDEIISPAYTFVSTVNAFVLRGAKIKFVDIRPDTMNIDETLIEQAITSQTRAIVVVHYAGVACEMDAIKAIAQKHNLLLIEDAAQGVMSCYKNKSLGSLGDIATFSFHETKNYSMGEGGAILLNHSKFIERAEIIRAKGTNRNKFFRGEVDKYSWCDIGSCYLPSDMNAAYLWTQLEIAHEINEDRLKSWNLYYDALLNLAEQGDIQLPTIPKECQHNGHIFYVKCIDLETRTRLIAYLKSQNIWSTFHYVPLHNTKAGVKYSEFIGEDKYTTVESERLVRLPLYYQLSEEDLQTVVYSIYQFFGTHA</sequence>
<organism evidence="6 7">
    <name type="scientific">Legionella beliardensis</name>
    <dbReference type="NCBI Taxonomy" id="91822"/>
    <lineage>
        <taxon>Bacteria</taxon>
        <taxon>Pseudomonadati</taxon>
        <taxon>Pseudomonadota</taxon>
        <taxon>Gammaproteobacteria</taxon>
        <taxon>Legionellales</taxon>
        <taxon>Legionellaceae</taxon>
        <taxon>Legionella</taxon>
    </lineage>
</organism>
<dbReference type="Proteomes" id="UP000254968">
    <property type="component" value="Unassembled WGS sequence"/>
</dbReference>
<dbReference type="PANTHER" id="PTHR30244">
    <property type="entry name" value="TRANSAMINASE"/>
    <property type="match status" value="1"/>
</dbReference>
<dbReference type="Pfam" id="PF01041">
    <property type="entry name" value="DegT_DnrJ_EryC1"/>
    <property type="match status" value="1"/>
</dbReference>
<dbReference type="InterPro" id="IPR015422">
    <property type="entry name" value="PyrdxlP-dep_Trfase_small"/>
</dbReference>
<dbReference type="GO" id="GO:0099620">
    <property type="term" value="F:UDP-4-amino-4-deoxy-L-arabinose aminotransferase"/>
    <property type="evidence" value="ECO:0007669"/>
    <property type="project" value="UniProtKB-EC"/>
</dbReference>
<dbReference type="PANTHER" id="PTHR30244:SF34">
    <property type="entry name" value="DTDP-4-AMINO-4,6-DIDEOXYGALACTOSE TRANSAMINASE"/>
    <property type="match status" value="1"/>
</dbReference>
<keyword evidence="6" id="KW-0808">Transferase</keyword>
<evidence type="ECO:0000256" key="2">
    <source>
        <dbReference type="ARBA" id="ARBA00037999"/>
    </source>
</evidence>
<feature type="active site" description="Proton acceptor" evidence="3">
    <location>
        <position position="181"/>
    </location>
</feature>
<dbReference type="GO" id="GO:0030170">
    <property type="term" value="F:pyridoxal phosphate binding"/>
    <property type="evidence" value="ECO:0007669"/>
    <property type="project" value="TreeGrafter"/>
</dbReference>
<keyword evidence="1 4" id="KW-0663">Pyridoxal phosphate</keyword>
<evidence type="ECO:0000313" key="6">
    <source>
        <dbReference type="EMBL" id="STX29750.1"/>
    </source>
</evidence>
<proteinExistence type="inferred from homology"/>
<dbReference type="FunFam" id="3.40.640.10:FF:000037">
    <property type="entry name" value="dTDP-4-amino-4,6-dideoxygalactose transaminase"/>
    <property type="match status" value="1"/>
</dbReference>
<evidence type="ECO:0000256" key="4">
    <source>
        <dbReference type="PIRSR" id="PIRSR000390-2"/>
    </source>
</evidence>
<dbReference type="CDD" id="cd00616">
    <property type="entry name" value="AHBA_syn"/>
    <property type="match status" value="1"/>
</dbReference>
<evidence type="ECO:0000256" key="1">
    <source>
        <dbReference type="ARBA" id="ARBA00022898"/>
    </source>
</evidence>
<dbReference type="AlphaFoldDB" id="A0A378I4S5"/>
<evidence type="ECO:0000256" key="3">
    <source>
        <dbReference type="PIRSR" id="PIRSR000390-1"/>
    </source>
</evidence>